<gene>
    <name evidence="19" type="ORF">KH265_02945</name>
</gene>
<evidence type="ECO:0000256" key="3">
    <source>
        <dbReference type="ARBA" id="ARBA00022741"/>
    </source>
</evidence>
<evidence type="ECO:0000256" key="13">
    <source>
        <dbReference type="ARBA" id="ARBA00034808"/>
    </source>
</evidence>
<keyword evidence="9" id="KW-0238">DNA-binding</keyword>
<dbReference type="PANTHER" id="PTHR11070:SF59">
    <property type="entry name" value="DNA 3'-5' HELICASE"/>
    <property type="match status" value="1"/>
</dbReference>
<dbReference type="GO" id="GO:0003677">
    <property type="term" value="F:DNA binding"/>
    <property type="evidence" value="ECO:0007669"/>
    <property type="project" value="UniProtKB-KW"/>
</dbReference>
<evidence type="ECO:0000259" key="17">
    <source>
        <dbReference type="PROSITE" id="PS51198"/>
    </source>
</evidence>
<keyword evidence="11" id="KW-0413">Isomerase</keyword>
<evidence type="ECO:0000259" key="18">
    <source>
        <dbReference type="PROSITE" id="PS51217"/>
    </source>
</evidence>
<dbReference type="EMBL" id="JAGZXI010000003">
    <property type="protein sequence ID" value="MBS6634610.1"/>
    <property type="molecule type" value="Genomic_DNA"/>
</dbReference>
<comment type="catalytic activity">
    <reaction evidence="12">
        <text>Couples ATP hydrolysis with the unwinding of duplex DNA by translocating in the 3'-5' direction.</text>
        <dbReference type="EC" id="5.6.2.4"/>
    </reaction>
</comment>
<evidence type="ECO:0000256" key="2">
    <source>
        <dbReference type="ARBA" id="ARBA00022722"/>
    </source>
</evidence>
<evidence type="ECO:0000256" key="8">
    <source>
        <dbReference type="ARBA" id="ARBA00022840"/>
    </source>
</evidence>
<dbReference type="Pfam" id="PF00580">
    <property type="entry name" value="UvrD-helicase"/>
    <property type="match status" value="1"/>
</dbReference>
<feature type="domain" description="UvrD-like helicase ATP-binding" evidence="17">
    <location>
        <begin position="1"/>
        <end position="307"/>
    </location>
</feature>
<feature type="domain" description="UvrD-like helicase C-terminal" evidence="18">
    <location>
        <begin position="356"/>
        <end position="699"/>
    </location>
</feature>
<evidence type="ECO:0000256" key="6">
    <source>
        <dbReference type="ARBA" id="ARBA00022806"/>
    </source>
</evidence>
<dbReference type="InterPro" id="IPR014017">
    <property type="entry name" value="DNA_helicase_UvrD-like_C"/>
</dbReference>
<evidence type="ECO:0000256" key="16">
    <source>
        <dbReference type="SAM" id="MobiDB-lite"/>
    </source>
</evidence>
<dbReference type="SUPFAM" id="SSF52540">
    <property type="entry name" value="P-loop containing nucleoside triphosphate hydrolases"/>
    <property type="match status" value="1"/>
</dbReference>
<comment type="catalytic activity">
    <reaction evidence="14">
        <text>ATP + H2O = ADP + phosphate + H(+)</text>
        <dbReference type="Rhea" id="RHEA:13065"/>
        <dbReference type="ChEBI" id="CHEBI:15377"/>
        <dbReference type="ChEBI" id="CHEBI:15378"/>
        <dbReference type="ChEBI" id="CHEBI:30616"/>
        <dbReference type="ChEBI" id="CHEBI:43474"/>
        <dbReference type="ChEBI" id="CHEBI:456216"/>
        <dbReference type="EC" id="5.6.2.4"/>
    </reaction>
</comment>
<dbReference type="InterPro" id="IPR027417">
    <property type="entry name" value="P-loop_NTPase"/>
</dbReference>
<evidence type="ECO:0000256" key="12">
    <source>
        <dbReference type="ARBA" id="ARBA00034617"/>
    </source>
</evidence>
<feature type="compositionally biased region" description="Low complexity" evidence="16">
    <location>
        <begin position="741"/>
        <end position="760"/>
    </location>
</feature>
<dbReference type="GO" id="GO:0004527">
    <property type="term" value="F:exonuclease activity"/>
    <property type="evidence" value="ECO:0007669"/>
    <property type="project" value="UniProtKB-KW"/>
</dbReference>
<dbReference type="RefSeq" id="WP_303952225.1">
    <property type="nucleotide sequence ID" value="NZ_JAGZXI010000003.1"/>
</dbReference>
<dbReference type="Proteomes" id="UP000739069">
    <property type="component" value="Unassembled WGS sequence"/>
</dbReference>
<reference evidence="19" key="1">
    <citation type="submission" date="2021-02" db="EMBL/GenBank/DDBJ databases">
        <title>Infant gut strain persistence is associated with maternal origin, phylogeny, and functional potential including surface adhesion and iron acquisition.</title>
        <authorList>
            <person name="Lou Y.C."/>
        </authorList>
    </citation>
    <scope>NUCLEOTIDE SEQUENCE</scope>
    <source>
        <strain evidence="19">L1_008_092G1_dasL1_008_092G1_concoct_16</strain>
    </source>
</reference>
<proteinExistence type="inferred from homology"/>
<evidence type="ECO:0000313" key="20">
    <source>
        <dbReference type="Proteomes" id="UP000739069"/>
    </source>
</evidence>
<feature type="binding site" evidence="15">
    <location>
        <begin position="8"/>
        <end position="15"/>
    </location>
    <ligand>
        <name>ATP</name>
        <dbReference type="ChEBI" id="CHEBI:30616"/>
    </ligand>
</feature>
<dbReference type="Gene3D" id="1.10.10.160">
    <property type="match status" value="1"/>
</dbReference>
<dbReference type="GO" id="GO:0005524">
    <property type="term" value="F:ATP binding"/>
    <property type="evidence" value="ECO:0007669"/>
    <property type="project" value="UniProtKB-UniRule"/>
</dbReference>
<dbReference type="GO" id="GO:0033202">
    <property type="term" value="C:DNA helicase complex"/>
    <property type="evidence" value="ECO:0007669"/>
    <property type="project" value="TreeGrafter"/>
</dbReference>
<keyword evidence="3 15" id="KW-0547">Nucleotide-binding</keyword>
<feature type="region of interest" description="Disordered" evidence="16">
    <location>
        <begin position="936"/>
        <end position="960"/>
    </location>
</feature>
<accession>A0A943TCY8</accession>
<evidence type="ECO:0000256" key="1">
    <source>
        <dbReference type="ARBA" id="ARBA00009922"/>
    </source>
</evidence>
<dbReference type="PANTHER" id="PTHR11070">
    <property type="entry name" value="UVRD / RECB / PCRA DNA HELICASE FAMILY MEMBER"/>
    <property type="match status" value="1"/>
</dbReference>
<dbReference type="InterPro" id="IPR038726">
    <property type="entry name" value="PDDEXK_AddAB-type"/>
</dbReference>
<feature type="compositionally biased region" description="Low complexity" evidence="16">
    <location>
        <begin position="878"/>
        <end position="887"/>
    </location>
</feature>
<evidence type="ECO:0000256" key="11">
    <source>
        <dbReference type="ARBA" id="ARBA00023235"/>
    </source>
</evidence>
<evidence type="ECO:0000313" key="19">
    <source>
        <dbReference type="EMBL" id="MBS6634610.1"/>
    </source>
</evidence>
<evidence type="ECO:0000256" key="14">
    <source>
        <dbReference type="ARBA" id="ARBA00048988"/>
    </source>
</evidence>
<evidence type="ECO:0000256" key="4">
    <source>
        <dbReference type="ARBA" id="ARBA00022763"/>
    </source>
</evidence>
<evidence type="ECO:0000256" key="10">
    <source>
        <dbReference type="ARBA" id="ARBA00023204"/>
    </source>
</evidence>
<dbReference type="AlphaFoldDB" id="A0A943TCY8"/>
<sequence length="1277" mass="139587">MTTQLLTGIPGTGKTHHLTERALRYLTDGNDPARLLILAPTRTAATRMRDTIAAASDRSLSVAPTRAWAAYAFDLLKRAQTRGLLTGVEGNLKLLSGPEQDVIIGELLANHAEGIAPGPAWPDSLREALPTRGFRHEIRDFFDRMAEYDLTAEDVQALARDYNRPVWAALAQLHTEYRAVRALRAKNAYDPAVLINDACRLLLRNPEFLAEERRRYDLILIDDVQELSPSTYRLLRLIAAEEPPADAAALAAERPDVFAAAPEVIMTYSDEAVVQGFRGARPDLVRTLPESFPHLAERTLTTSYRLPALMMPLLADIRRRLPRYSRYVPAAETDGQNGQKTSATFGRINTTPADEALTWGAADEPLLHLGADGKILDPAHYRTAPAGVYKYALASAQDEANLLAQLLLEDRIYGNRPYRESAIIVRNGADVARIRRVLSASGIPSRTSAALVPVRDEPAVRPFLDALSLLVYARKRGEKALNPAVTGAGYEALSPDEAEEIMRKSLDDVIAEENRSNPLNGANSAITLLTSRLGGASSMDVRRLRQQLRSVELQTGGHRPSDDLLLGALLHPETLPAEGVGRAVHRIAAVLSAGRKALARPDSTSTEVLWALWEASGLEKTWVAQTRGAGPEADVAHRNLDAMIGLFEAASRFDEQMRGAGAEQFLDFIDAQDLPMDTLAARGVRQDAVEILTPALAAGQSWRTVYVCGLQEGTWPNTTVRGSLLGTGDLVDICDARMRRPAPANPATPAEGEPAPPARIRSYPERVRDTRHDELRMFAVAATRASTRLVLTAVRNEDEAPGEFFDFVVPTDAENESPEVPITRVRRPATLRSLVAELRRTLVEDALTAMSAEDAELKNAAGSPGSEAHAPEAHAPDAPDTAEDAQNPEAALNPEAAAFRFDAASRTLARLARVQAPGASPEQWWGLLPLSSTEPFFARPAHDTPENDTDRNAPDEGRRTIALSPSRLETIHNSPLDWLVSAARAEAQTDLSRSLGTLIHAIAEEYPTGTLEELQTALEERIGSLGVPARREDESEEEYRERVPWEAYALYERAKRMILRLSYYYRTHMDTQGWKNLGVEGSFSVRVPVPFDPQGEVGELDALLTGRVDRLEGTAPAEDGTRRYAIVDLKTGKSKPDGKTMQTHPQLAAYQIAVEAGAGEQLEERYRAEAAALEAGEPLPDTRPQELEYTGYTGRSGGAALVQLGVSDVNDDSKARLQVQPALEDNDEWAVDLVQRAAELIAGAQVQTRHREGTHGHGCRLPELCPICTRGRQVTQP</sequence>
<name>A0A943TCY8_9MICC</name>
<dbReference type="InterPro" id="IPR011604">
    <property type="entry name" value="PDDEXK-like_dom_sf"/>
</dbReference>
<evidence type="ECO:0000256" key="9">
    <source>
        <dbReference type="ARBA" id="ARBA00023125"/>
    </source>
</evidence>
<dbReference type="EC" id="5.6.2.4" evidence="13"/>
<feature type="region of interest" description="Disordered" evidence="16">
    <location>
        <begin position="858"/>
        <end position="887"/>
    </location>
</feature>
<evidence type="ECO:0000256" key="7">
    <source>
        <dbReference type="ARBA" id="ARBA00022839"/>
    </source>
</evidence>
<organism evidence="19 20">
    <name type="scientific">Rothia mucilaginosa</name>
    <dbReference type="NCBI Taxonomy" id="43675"/>
    <lineage>
        <taxon>Bacteria</taxon>
        <taxon>Bacillati</taxon>
        <taxon>Actinomycetota</taxon>
        <taxon>Actinomycetes</taxon>
        <taxon>Micrococcales</taxon>
        <taxon>Micrococcaceae</taxon>
        <taxon>Rothia</taxon>
    </lineage>
</organism>
<keyword evidence="5 15" id="KW-0378">Hydrolase</keyword>
<comment type="similarity">
    <text evidence="1">Belongs to the helicase family. UvrD subfamily.</text>
</comment>
<dbReference type="GO" id="GO:0000725">
    <property type="term" value="P:recombinational repair"/>
    <property type="evidence" value="ECO:0007669"/>
    <property type="project" value="TreeGrafter"/>
</dbReference>
<dbReference type="Pfam" id="PF12705">
    <property type="entry name" value="PDDEXK_1"/>
    <property type="match status" value="1"/>
</dbReference>
<dbReference type="InterPro" id="IPR014016">
    <property type="entry name" value="UvrD-like_ATP-bd"/>
</dbReference>
<dbReference type="GO" id="GO:0043138">
    <property type="term" value="F:3'-5' DNA helicase activity"/>
    <property type="evidence" value="ECO:0007669"/>
    <property type="project" value="UniProtKB-EC"/>
</dbReference>
<dbReference type="InterPro" id="IPR013986">
    <property type="entry name" value="DExx_box_DNA_helicase_dom_sf"/>
</dbReference>
<keyword evidence="4" id="KW-0227">DNA damage</keyword>
<dbReference type="Gene3D" id="3.40.50.300">
    <property type="entry name" value="P-loop containing nucleotide triphosphate hydrolases"/>
    <property type="match status" value="2"/>
</dbReference>
<evidence type="ECO:0000256" key="15">
    <source>
        <dbReference type="PROSITE-ProRule" id="PRU00560"/>
    </source>
</evidence>
<dbReference type="PROSITE" id="PS51217">
    <property type="entry name" value="UVRD_HELICASE_CTER"/>
    <property type="match status" value="1"/>
</dbReference>
<feature type="compositionally biased region" description="Basic and acidic residues" evidence="16">
    <location>
        <begin position="940"/>
        <end position="959"/>
    </location>
</feature>
<keyword evidence="10" id="KW-0234">DNA repair</keyword>
<dbReference type="Gene3D" id="3.90.320.10">
    <property type="match status" value="1"/>
</dbReference>
<keyword evidence="7" id="KW-0269">Exonuclease</keyword>
<keyword evidence="8 15" id="KW-0067">ATP-binding</keyword>
<keyword evidence="2" id="KW-0540">Nuclease</keyword>
<evidence type="ECO:0000256" key="5">
    <source>
        <dbReference type="ARBA" id="ARBA00022801"/>
    </source>
</evidence>
<dbReference type="PROSITE" id="PS51198">
    <property type="entry name" value="UVRD_HELICASE_ATP_BIND"/>
    <property type="match status" value="1"/>
</dbReference>
<feature type="region of interest" description="Disordered" evidence="16">
    <location>
        <begin position="740"/>
        <end position="760"/>
    </location>
</feature>
<comment type="caution">
    <text evidence="19">The sequence shown here is derived from an EMBL/GenBank/DDBJ whole genome shotgun (WGS) entry which is preliminary data.</text>
</comment>
<dbReference type="GO" id="GO:0005829">
    <property type="term" value="C:cytosol"/>
    <property type="evidence" value="ECO:0007669"/>
    <property type="project" value="TreeGrafter"/>
</dbReference>
<keyword evidence="6 15" id="KW-0347">Helicase</keyword>
<dbReference type="InterPro" id="IPR000212">
    <property type="entry name" value="DNA_helicase_UvrD/REP"/>
</dbReference>
<protein>
    <recommendedName>
        <fullName evidence="13">DNA 3'-5' helicase</fullName>
        <ecNumber evidence="13">5.6.2.4</ecNumber>
    </recommendedName>
</protein>